<dbReference type="InterPro" id="IPR001245">
    <property type="entry name" value="Ser-Thr/Tyr_kinase_cat_dom"/>
</dbReference>
<accession>A0AAV7EY36</accession>
<dbReference type="AlphaFoldDB" id="A0AAV7EY36"/>
<dbReference type="PANTHER" id="PTHR27006:SF619">
    <property type="entry name" value="CYSTEINE-RICH RECEPTOR-LIKE PROTEIN KINASE 15"/>
    <property type="match status" value="1"/>
</dbReference>
<dbReference type="InterPro" id="IPR011009">
    <property type="entry name" value="Kinase-like_dom_sf"/>
</dbReference>
<dbReference type="Gene3D" id="1.10.510.10">
    <property type="entry name" value="Transferase(Phosphotransferase) domain 1"/>
    <property type="match status" value="1"/>
</dbReference>
<dbReference type="EMBL" id="JAINDJ010000003">
    <property type="protein sequence ID" value="KAG9452831.1"/>
    <property type="molecule type" value="Genomic_DNA"/>
</dbReference>
<evidence type="ECO:0000259" key="1">
    <source>
        <dbReference type="PROSITE" id="PS50011"/>
    </source>
</evidence>
<evidence type="ECO:0000313" key="2">
    <source>
        <dbReference type="EMBL" id="KAG9452831.1"/>
    </source>
</evidence>
<dbReference type="InterPro" id="IPR000719">
    <property type="entry name" value="Prot_kinase_dom"/>
</dbReference>
<feature type="domain" description="Protein kinase" evidence="1">
    <location>
        <begin position="1"/>
        <end position="120"/>
    </location>
</feature>
<evidence type="ECO:0000313" key="3">
    <source>
        <dbReference type="Proteomes" id="UP000825729"/>
    </source>
</evidence>
<comment type="caution">
    <text evidence="2">The sequence shown here is derived from an EMBL/GenBank/DDBJ whole genome shotgun (WGS) entry which is preliminary data.</text>
</comment>
<name>A0AAV7EY36_ARIFI</name>
<gene>
    <name evidence="2" type="ORF">H6P81_005735</name>
</gene>
<sequence length="156" mass="17438">MGTYGYMSPEYALEGSFSSKSDVYSFGVLLLEIVTGRKNSGFYDEAQGLHLTGYAWKLWSEDMISVADVVDATFRDSCNMREVMRCVHLGLLCVQDLPSDRPEISYIAVMLDSENSIDFMPKQPKFATARSMEITPQPSSDCFTANDLTFTLPLGR</sequence>
<dbReference type="Pfam" id="PF07714">
    <property type="entry name" value="PK_Tyr_Ser-Thr"/>
    <property type="match status" value="1"/>
</dbReference>
<dbReference type="PANTHER" id="PTHR27006">
    <property type="entry name" value="PROMASTIGOTE SURFACE ANTIGEN PROTEIN PSA"/>
    <property type="match status" value="1"/>
</dbReference>
<dbReference type="Proteomes" id="UP000825729">
    <property type="component" value="Unassembled WGS sequence"/>
</dbReference>
<dbReference type="SUPFAM" id="SSF56112">
    <property type="entry name" value="Protein kinase-like (PK-like)"/>
    <property type="match status" value="1"/>
</dbReference>
<dbReference type="PROSITE" id="PS50011">
    <property type="entry name" value="PROTEIN_KINASE_DOM"/>
    <property type="match status" value="1"/>
</dbReference>
<dbReference type="GO" id="GO:0004672">
    <property type="term" value="F:protein kinase activity"/>
    <property type="evidence" value="ECO:0007669"/>
    <property type="project" value="InterPro"/>
</dbReference>
<keyword evidence="3" id="KW-1185">Reference proteome</keyword>
<reference evidence="2 3" key="1">
    <citation type="submission" date="2021-07" db="EMBL/GenBank/DDBJ databases">
        <title>The Aristolochia fimbriata genome: insights into angiosperm evolution, floral development and chemical biosynthesis.</title>
        <authorList>
            <person name="Jiao Y."/>
        </authorList>
    </citation>
    <scope>NUCLEOTIDE SEQUENCE [LARGE SCALE GENOMIC DNA]</scope>
    <source>
        <strain evidence="2">IBCAS-2021</strain>
        <tissue evidence="2">Leaf</tissue>
    </source>
</reference>
<dbReference type="GO" id="GO:0005524">
    <property type="term" value="F:ATP binding"/>
    <property type="evidence" value="ECO:0007669"/>
    <property type="project" value="InterPro"/>
</dbReference>
<proteinExistence type="predicted"/>
<protein>
    <recommendedName>
        <fullName evidence="1">Protein kinase domain-containing protein</fullName>
    </recommendedName>
</protein>
<organism evidence="2 3">
    <name type="scientific">Aristolochia fimbriata</name>
    <name type="common">White veined hardy Dutchman's pipe vine</name>
    <dbReference type="NCBI Taxonomy" id="158543"/>
    <lineage>
        <taxon>Eukaryota</taxon>
        <taxon>Viridiplantae</taxon>
        <taxon>Streptophyta</taxon>
        <taxon>Embryophyta</taxon>
        <taxon>Tracheophyta</taxon>
        <taxon>Spermatophyta</taxon>
        <taxon>Magnoliopsida</taxon>
        <taxon>Magnoliidae</taxon>
        <taxon>Piperales</taxon>
        <taxon>Aristolochiaceae</taxon>
        <taxon>Aristolochia</taxon>
    </lineage>
</organism>